<evidence type="ECO:0000256" key="1">
    <source>
        <dbReference type="ARBA" id="ARBA00008748"/>
    </source>
</evidence>
<keyword evidence="5 6" id="KW-0067">ATP-binding</keyword>
<dbReference type="GO" id="GO:0005524">
    <property type="term" value="F:ATP binding"/>
    <property type="evidence" value="ECO:0007669"/>
    <property type="project" value="UniProtKB-KW"/>
</dbReference>
<keyword evidence="6" id="KW-0479">Metal-binding</keyword>
<feature type="site" description="Transition state stabilizer" evidence="6">
    <location>
        <position position="189"/>
    </location>
</feature>
<organism evidence="9 10">
    <name type="scientific">Pyrinomonas methylaliphatogenes</name>
    <dbReference type="NCBI Taxonomy" id="454194"/>
    <lineage>
        <taxon>Bacteria</taxon>
        <taxon>Pseudomonadati</taxon>
        <taxon>Acidobacteriota</taxon>
        <taxon>Blastocatellia</taxon>
        <taxon>Blastocatellales</taxon>
        <taxon>Pyrinomonadaceae</taxon>
        <taxon>Pyrinomonas</taxon>
    </lineage>
</organism>
<evidence type="ECO:0000256" key="8">
    <source>
        <dbReference type="SAM" id="Coils"/>
    </source>
</evidence>
<dbReference type="PIRSF" id="PIRSF000722">
    <property type="entry name" value="Acetate_prop_kin"/>
    <property type="match status" value="1"/>
</dbReference>
<dbReference type="GO" id="GO:0008776">
    <property type="term" value="F:acetate kinase activity"/>
    <property type="evidence" value="ECO:0007669"/>
    <property type="project" value="UniProtKB-UniRule"/>
</dbReference>
<dbReference type="Proteomes" id="UP000031518">
    <property type="component" value="Unassembled WGS sequence"/>
</dbReference>
<sequence>MNVLVLNCGSSSVKFQLIATDLDLIAQDADRKLARGVIERIGGEAIITFQAEGQPAQRFTAPVRDHRAAVEQIIRWACAPESNVSEIHSVGDINAVGHRVVHGGERFTQSVIITDEVLRGIEDCIDLAPLHNPANIRGIIAARESLGPGVPQVAVFDTAFHQTLPEHAYLYAIPYQLYRRHRIRRYGFHGTSHRYVAYRYRTLRGIAREETNVISLHLGNGCSATAIKRGQSLDTSMGLTPLEGLVMGTRSGDIDPAIVDFLAAKEGLTTQEVEMLLNKQSGLLGISGLTNDMRELLDEAREHNDRRARLAIEIFCYRARKYIGAYLAAVGGADAVIFTGGIGENSPEIRARICEGLEWFGLELDPEKNAAHKNGREGLISRDGAKLAAYVIPTDEELLIARDTVRCVRAAMERTGAPKPA</sequence>
<evidence type="ECO:0000313" key="10">
    <source>
        <dbReference type="Proteomes" id="UP000031518"/>
    </source>
</evidence>
<comment type="pathway">
    <text evidence="6">Metabolic intermediate biosynthesis; acetyl-CoA biosynthesis; acetyl-CoA from acetate: step 1/2.</text>
</comment>
<feature type="binding site" evidence="6">
    <location>
        <begin position="217"/>
        <end position="221"/>
    </location>
    <ligand>
        <name>ATP</name>
        <dbReference type="ChEBI" id="CHEBI:30616"/>
    </ligand>
</feature>
<dbReference type="PROSITE" id="PS01075">
    <property type="entry name" value="ACETATE_KINASE_1"/>
    <property type="match status" value="1"/>
</dbReference>
<dbReference type="InterPro" id="IPR043129">
    <property type="entry name" value="ATPase_NBD"/>
</dbReference>
<dbReference type="GO" id="GO:0000287">
    <property type="term" value="F:magnesium ion binding"/>
    <property type="evidence" value="ECO:0007669"/>
    <property type="project" value="UniProtKB-UniRule"/>
</dbReference>
<dbReference type="HAMAP" id="MF_00020">
    <property type="entry name" value="Acetate_kinase"/>
    <property type="match status" value="1"/>
</dbReference>
<dbReference type="Gene3D" id="3.30.420.40">
    <property type="match status" value="2"/>
</dbReference>
<evidence type="ECO:0000313" key="9">
    <source>
        <dbReference type="EMBL" id="CDM67051.1"/>
    </source>
</evidence>
<reference evidence="9 10" key="1">
    <citation type="submission" date="2013-12" db="EMBL/GenBank/DDBJ databases">
        <authorList>
            <person name="Stott M."/>
        </authorList>
    </citation>
    <scope>NUCLEOTIDE SEQUENCE [LARGE SCALE GENOMIC DNA]</scope>
    <source>
        <strain evidence="9 10">K22</strain>
    </source>
</reference>
<feature type="binding site" evidence="6">
    <location>
        <position position="99"/>
    </location>
    <ligand>
        <name>substrate</name>
    </ligand>
</feature>
<protein>
    <recommendedName>
        <fullName evidence="6">Acetate kinase</fullName>
        <ecNumber evidence="6">2.7.2.1</ecNumber>
    </recommendedName>
    <alternativeName>
        <fullName evidence="6">Acetokinase</fullName>
    </alternativeName>
</protein>
<reference evidence="9 10" key="2">
    <citation type="submission" date="2015-01" db="EMBL/GenBank/DDBJ databases">
        <title>Complete genome sequence of Pyrinomonas methylaliphatogenes type strain K22T.</title>
        <authorList>
            <person name="Lee K.C.Y."/>
            <person name="Power J.F."/>
            <person name="Dunfield P.F."/>
            <person name="Morgan X.C."/>
            <person name="Huttenhower C."/>
            <person name="Stott M.B."/>
        </authorList>
    </citation>
    <scope>NUCLEOTIDE SEQUENCE [LARGE SCALE GENOMIC DNA]</scope>
    <source>
        <strain evidence="9 10">K22</strain>
    </source>
</reference>
<dbReference type="InterPro" id="IPR000890">
    <property type="entry name" value="Aliphatic_acid_kin_short-chain"/>
</dbReference>
<dbReference type="PANTHER" id="PTHR21060">
    <property type="entry name" value="ACETATE KINASE"/>
    <property type="match status" value="1"/>
</dbReference>
<dbReference type="PRINTS" id="PR00471">
    <property type="entry name" value="ACETATEKNASE"/>
</dbReference>
<comment type="subcellular location">
    <subcellularLocation>
        <location evidence="6">Cytoplasm</location>
    </subcellularLocation>
</comment>
<keyword evidence="10" id="KW-1185">Reference proteome</keyword>
<dbReference type="GO" id="GO:0006085">
    <property type="term" value="P:acetyl-CoA biosynthetic process"/>
    <property type="evidence" value="ECO:0007669"/>
    <property type="project" value="UniProtKB-UniRule"/>
</dbReference>
<comment type="subunit">
    <text evidence="6">Homodimer.</text>
</comment>
<name>A0A0B6X148_9BACT</name>
<keyword evidence="8" id="KW-0175">Coiled coil</keyword>
<feature type="binding site" evidence="6">
    <location>
        <position position="14"/>
    </location>
    <ligand>
        <name>ATP</name>
        <dbReference type="ChEBI" id="CHEBI:30616"/>
    </ligand>
</feature>
<dbReference type="OrthoDB" id="9802453at2"/>
<dbReference type="AlphaFoldDB" id="A0A0B6X148"/>
<dbReference type="NCBIfam" id="TIGR00016">
    <property type="entry name" value="ackA"/>
    <property type="match status" value="1"/>
</dbReference>
<dbReference type="SUPFAM" id="SSF53067">
    <property type="entry name" value="Actin-like ATPase domain"/>
    <property type="match status" value="2"/>
</dbReference>
<dbReference type="STRING" id="454194.PYK22_03100"/>
<dbReference type="UniPathway" id="UPA00340">
    <property type="reaction ID" value="UER00458"/>
</dbReference>
<dbReference type="EMBL" id="CBXV010000008">
    <property type="protein sequence ID" value="CDM67051.1"/>
    <property type="molecule type" value="Genomic_DNA"/>
</dbReference>
<keyword evidence="6" id="KW-0460">Magnesium</keyword>
<comment type="cofactor">
    <cofactor evidence="6">
        <name>Mg(2+)</name>
        <dbReference type="ChEBI" id="CHEBI:18420"/>
    </cofactor>
    <cofactor evidence="6">
        <name>Mn(2+)</name>
        <dbReference type="ChEBI" id="CHEBI:29035"/>
    </cofactor>
    <text evidence="6">Mg(2+). Can also accept Mn(2+).</text>
</comment>
<feature type="binding site" evidence="6">
    <location>
        <position position="7"/>
    </location>
    <ligand>
        <name>Mg(2+)</name>
        <dbReference type="ChEBI" id="CHEBI:18420"/>
    </ligand>
</feature>
<dbReference type="GO" id="GO:0005737">
    <property type="term" value="C:cytoplasm"/>
    <property type="evidence" value="ECO:0007669"/>
    <property type="project" value="UniProtKB-SubCell"/>
</dbReference>
<feature type="binding site" evidence="6">
    <location>
        <position position="396"/>
    </location>
    <ligand>
        <name>Mg(2+)</name>
        <dbReference type="ChEBI" id="CHEBI:18420"/>
    </ligand>
</feature>
<dbReference type="CDD" id="cd24010">
    <property type="entry name" value="ASKHA_NBD_AcK_PK"/>
    <property type="match status" value="1"/>
</dbReference>
<keyword evidence="2 6" id="KW-0808">Transferase</keyword>
<keyword evidence="4 6" id="KW-0418">Kinase</keyword>
<comment type="similarity">
    <text evidence="1 6 7">Belongs to the acetokinase family.</text>
</comment>
<evidence type="ECO:0000256" key="4">
    <source>
        <dbReference type="ARBA" id="ARBA00022777"/>
    </source>
</evidence>
<feature type="binding site" evidence="6">
    <location>
        <begin position="341"/>
        <end position="345"/>
    </location>
    <ligand>
        <name>ATP</name>
        <dbReference type="ChEBI" id="CHEBI:30616"/>
    </ligand>
</feature>
<evidence type="ECO:0000256" key="7">
    <source>
        <dbReference type="RuleBase" id="RU003835"/>
    </source>
</evidence>
<feature type="active site" description="Proton donor/acceptor" evidence="6">
    <location>
        <position position="157"/>
    </location>
</feature>
<dbReference type="RefSeq" id="WP_041978623.1">
    <property type="nucleotide sequence ID" value="NZ_CBXV010000008.1"/>
</dbReference>
<dbReference type="InterPro" id="IPR023865">
    <property type="entry name" value="Aliphatic_acid_kinase_CS"/>
</dbReference>
<dbReference type="PROSITE" id="PS01076">
    <property type="entry name" value="ACETATE_KINASE_2"/>
    <property type="match status" value="1"/>
</dbReference>
<evidence type="ECO:0000256" key="6">
    <source>
        <dbReference type="HAMAP-Rule" id="MF_00020"/>
    </source>
</evidence>
<dbReference type="Pfam" id="PF00871">
    <property type="entry name" value="Acetate_kinase"/>
    <property type="match status" value="1"/>
</dbReference>
<accession>A0A0B6X148</accession>
<feature type="binding site" evidence="6">
    <location>
        <begin position="292"/>
        <end position="294"/>
    </location>
    <ligand>
        <name>ATP</name>
        <dbReference type="ChEBI" id="CHEBI:30616"/>
    </ligand>
</feature>
<evidence type="ECO:0000256" key="2">
    <source>
        <dbReference type="ARBA" id="ARBA00022679"/>
    </source>
</evidence>
<feature type="coiled-coil region" evidence="8">
    <location>
        <begin position="286"/>
        <end position="313"/>
    </location>
</feature>
<feature type="site" description="Transition state stabilizer" evidence="6">
    <location>
        <position position="250"/>
    </location>
</feature>
<dbReference type="EC" id="2.7.2.1" evidence="6"/>
<keyword evidence="3 6" id="KW-0547">Nucleotide-binding</keyword>
<evidence type="ECO:0000256" key="5">
    <source>
        <dbReference type="ARBA" id="ARBA00022840"/>
    </source>
</evidence>
<dbReference type="GO" id="GO:0006083">
    <property type="term" value="P:acetate metabolic process"/>
    <property type="evidence" value="ECO:0007669"/>
    <property type="project" value="TreeGrafter"/>
</dbReference>
<comment type="catalytic activity">
    <reaction evidence="6">
        <text>acetate + ATP = acetyl phosphate + ADP</text>
        <dbReference type="Rhea" id="RHEA:11352"/>
        <dbReference type="ChEBI" id="CHEBI:22191"/>
        <dbReference type="ChEBI" id="CHEBI:30089"/>
        <dbReference type="ChEBI" id="CHEBI:30616"/>
        <dbReference type="ChEBI" id="CHEBI:456216"/>
        <dbReference type="EC" id="2.7.2.1"/>
    </reaction>
</comment>
<keyword evidence="6" id="KW-0963">Cytoplasm</keyword>
<proteinExistence type="inferred from homology"/>
<gene>
    <name evidence="6" type="primary">ackA</name>
    <name evidence="9" type="ORF">PYK22_03100</name>
</gene>
<dbReference type="PANTHER" id="PTHR21060:SF15">
    <property type="entry name" value="ACETATE KINASE-RELATED"/>
    <property type="match status" value="1"/>
</dbReference>
<evidence type="ECO:0000256" key="3">
    <source>
        <dbReference type="ARBA" id="ARBA00022741"/>
    </source>
</evidence>
<dbReference type="InterPro" id="IPR004372">
    <property type="entry name" value="Ac/propionate_kinase"/>
</dbReference>
<comment type="function">
    <text evidence="6">Catalyzes the formation of acetyl phosphate from acetate and ATP. Can also catalyze the reverse reaction.</text>
</comment>